<dbReference type="AlphaFoldDB" id="A0A9W9IY74"/>
<feature type="region of interest" description="Disordered" evidence="1">
    <location>
        <begin position="143"/>
        <end position="175"/>
    </location>
</feature>
<evidence type="ECO:0000256" key="1">
    <source>
        <dbReference type="SAM" id="MobiDB-lite"/>
    </source>
</evidence>
<evidence type="ECO:0000313" key="2">
    <source>
        <dbReference type="EMBL" id="KAJ5186950.1"/>
    </source>
</evidence>
<organism evidence="2 3">
    <name type="scientific">Penicillium cf. viridicatum</name>
    <dbReference type="NCBI Taxonomy" id="2972119"/>
    <lineage>
        <taxon>Eukaryota</taxon>
        <taxon>Fungi</taxon>
        <taxon>Dikarya</taxon>
        <taxon>Ascomycota</taxon>
        <taxon>Pezizomycotina</taxon>
        <taxon>Eurotiomycetes</taxon>
        <taxon>Eurotiomycetidae</taxon>
        <taxon>Eurotiales</taxon>
        <taxon>Aspergillaceae</taxon>
        <taxon>Penicillium</taxon>
    </lineage>
</organism>
<protein>
    <submittedName>
        <fullName evidence="2">Uncharacterized protein</fullName>
    </submittedName>
</protein>
<reference evidence="2" key="2">
    <citation type="journal article" date="2023" name="IMA Fungus">
        <title>Comparative genomic study of the Penicillium genus elucidates a diverse pangenome and 15 lateral gene transfer events.</title>
        <authorList>
            <person name="Petersen C."/>
            <person name="Sorensen T."/>
            <person name="Nielsen M.R."/>
            <person name="Sondergaard T.E."/>
            <person name="Sorensen J.L."/>
            <person name="Fitzpatrick D.A."/>
            <person name="Frisvad J.C."/>
            <person name="Nielsen K.L."/>
        </authorList>
    </citation>
    <scope>NUCLEOTIDE SEQUENCE</scope>
    <source>
        <strain evidence="2">IBT 20477</strain>
    </source>
</reference>
<accession>A0A9W9IY74</accession>
<dbReference type="EMBL" id="JAPQKQ010000007">
    <property type="protein sequence ID" value="KAJ5186950.1"/>
    <property type="molecule type" value="Genomic_DNA"/>
</dbReference>
<keyword evidence="3" id="KW-1185">Reference proteome</keyword>
<gene>
    <name evidence="2" type="ORF">N7449_009944</name>
</gene>
<proteinExistence type="predicted"/>
<dbReference type="Proteomes" id="UP001150942">
    <property type="component" value="Unassembled WGS sequence"/>
</dbReference>
<sequence>MAVVLEVAISETEAKLHRDMGSWFDVAQRNARMAIVVVKANRTRPTITMDKWDWNTTNVSSSPTRALHHHQQRAAEFGSAAHRVTGTRAHGPLSPRGGRGGHRDRDGARHGAVPLPLVGIYPKLARMLAMPIPRHPLLNVGEAAGNAGPRAPPNGAARGERGPGPRVVEEEEAID</sequence>
<feature type="region of interest" description="Disordered" evidence="1">
    <location>
        <begin position="86"/>
        <end position="111"/>
    </location>
</feature>
<feature type="compositionally biased region" description="Low complexity" evidence="1">
    <location>
        <begin position="143"/>
        <end position="157"/>
    </location>
</feature>
<reference evidence="2" key="1">
    <citation type="submission" date="2022-11" db="EMBL/GenBank/DDBJ databases">
        <authorList>
            <person name="Petersen C."/>
        </authorList>
    </citation>
    <scope>NUCLEOTIDE SEQUENCE</scope>
    <source>
        <strain evidence="2">IBT 20477</strain>
    </source>
</reference>
<name>A0A9W9IY74_9EURO</name>
<evidence type="ECO:0000313" key="3">
    <source>
        <dbReference type="Proteomes" id="UP001150942"/>
    </source>
</evidence>
<comment type="caution">
    <text evidence="2">The sequence shown here is derived from an EMBL/GenBank/DDBJ whole genome shotgun (WGS) entry which is preliminary data.</text>
</comment>
<dbReference type="OrthoDB" id="76567at2759"/>